<sequence>MTDQMIAWQVEEWIRDYEYMLREIDRLTRLLNRVEFAGGQSSRKHTVMELQCLKDQQE</sequence>
<evidence type="ECO:0000313" key="1">
    <source>
        <dbReference type="EMBL" id="MBA8917983.1"/>
    </source>
</evidence>
<name>A0ABR6B1H1_9BACI</name>
<dbReference type="EMBL" id="JACJIG010000002">
    <property type="protein sequence ID" value="MBA8917983.1"/>
    <property type="molecule type" value="Genomic_DNA"/>
</dbReference>
<reference evidence="1 2" key="1">
    <citation type="submission" date="2020-08" db="EMBL/GenBank/DDBJ databases">
        <title>Functional genomics of gut bacteria from endangered species of beetles.</title>
        <authorList>
            <person name="Carlos-Shanley C."/>
        </authorList>
    </citation>
    <scope>NUCLEOTIDE SEQUENCE [LARGE SCALE GENOMIC DNA]</scope>
    <source>
        <strain evidence="1 2">S00152</strain>
    </source>
</reference>
<evidence type="ECO:0000313" key="2">
    <source>
        <dbReference type="Proteomes" id="UP000517315"/>
    </source>
</evidence>
<gene>
    <name evidence="1" type="ORF">HNP39_001704</name>
</gene>
<protein>
    <submittedName>
        <fullName evidence="1">Uncharacterized protein</fullName>
    </submittedName>
</protein>
<comment type="caution">
    <text evidence="1">The sequence shown here is derived from an EMBL/GenBank/DDBJ whole genome shotgun (WGS) entry which is preliminary data.</text>
</comment>
<organism evidence="1 2">
    <name type="scientific">Bacillus aerius</name>
    <dbReference type="NCBI Taxonomy" id="293388"/>
    <lineage>
        <taxon>Bacteria</taxon>
        <taxon>Bacillati</taxon>
        <taxon>Bacillota</taxon>
        <taxon>Bacilli</taxon>
        <taxon>Bacillales</taxon>
        <taxon>Bacillaceae</taxon>
        <taxon>Bacillus</taxon>
    </lineage>
</organism>
<proteinExistence type="predicted"/>
<keyword evidence="2" id="KW-1185">Reference proteome</keyword>
<accession>A0ABR6B1H1</accession>
<dbReference type="RefSeq" id="WP_259393502.1">
    <property type="nucleotide sequence ID" value="NZ_JACJIG010000002.1"/>
</dbReference>
<dbReference type="Proteomes" id="UP000517315">
    <property type="component" value="Unassembled WGS sequence"/>
</dbReference>